<protein>
    <submittedName>
        <fullName evidence="1">Uncharacterized protein</fullName>
    </submittedName>
</protein>
<name>J9FX54_9ZZZZ</name>
<evidence type="ECO:0000313" key="1">
    <source>
        <dbReference type="EMBL" id="EJW91949.1"/>
    </source>
</evidence>
<dbReference type="EMBL" id="AMCI01007843">
    <property type="protein sequence ID" value="EJW91949.1"/>
    <property type="molecule type" value="Genomic_DNA"/>
</dbReference>
<accession>J9FX54</accession>
<reference evidence="1" key="1">
    <citation type="journal article" date="2012" name="PLoS ONE">
        <title>Gene sets for utilization of primary and secondary nutrition supplies in the distal gut of endangered iberian lynx.</title>
        <authorList>
            <person name="Alcaide M."/>
            <person name="Messina E."/>
            <person name="Richter M."/>
            <person name="Bargiela R."/>
            <person name="Peplies J."/>
            <person name="Huws S.A."/>
            <person name="Newbold C.J."/>
            <person name="Golyshin P.N."/>
            <person name="Simon M.A."/>
            <person name="Lopez G."/>
            <person name="Yakimov M.M."/>
            <person name="Ferrer M."/>
        </authorList>
    </citation>
    <scope>NUCLEOTIDE SEQUENCE</scope>
</reference>
<dbReference type="AlphaFoldDB" id="J9FX54"/>
<organism evidence="1">
    <name type="scientific">gut metagenome</name>
    <dbReference type="NCBI Taxonomy" id="749906"/>
    <lineage>
        <taxon>unclassified sequences</taxon>
        <taxon>metagenomes</taxon>
        <taxon>organismal metagenomes</taxon>
    </lineage>
</organism>
<gene>
    <name evidence="1" type="ORF">EVA_19948</name>
</gene>
<proteinExistence type="predicted"/>
<comment type="caution">
    <text evidence="1">The sequence shown here is derived from an EMBL/GenBank/DDBJ whole genome shotgun (WGS) entry which is preliminary data.</text>
</comment>
<sequence>MEEVKKRAKVSPSCFFFRIFVPINHKYNPDGRLSREKSDWIGGE</sequence>